<dbReference type="GO" id="GO:0005737">
    <property type="term" value="C:cytoplasm"/>
    <property type="evidence" value="ECO:0007669"/>
    <property type="project" value="UniProtKB-SubCell"/>
</dbReference>
<evidence type="ECO:0000256" key="11">
    <source>
        <dbReference type="ARBA" id="ARBA00023277"/>
    </source>
</evidence>
<dbReference type="GO" id="GO:0004747">
    <property type="term" value="F:ribokinase activity"/>
    <property type="evidence" value="ECO:0007669"/>
    <property type="project" value="UniProtKB-UniRule"/>
</dbReference>
<organism evidence="14 15">
    <name type="scientific">Brachyspira pilosicoli B2904</name>
    <dbReference type="NCBI Taxonomy" id="1133568"/>
    <lineage>
        <taxon>Bacteria</taxon>
        <taxon>Pseudomonadati</taxon>
        <taxon>Spirochaetota</taxon>
        <taxon>Spirochaetia</taxon>
        <taxon>Brachyspirales</taxon>
        <taxon>Brachyspiraceae</taxon>
        <taxon>Brachyspira</taxon>
    </lineage>
</organism>
<feature type="binding site" evidence="12">
    <location>
        <position position="239"/>
    </location>
    <ligand>
        <name>substrate</name>
    </ligand>
</feature>
<gene>
    <name evidence="12" type="primary">rbsK</name>
    <name evidence="14" type="ORF">B2904_orf2397</name>
</gene>
<dbReference type="UniPathway" id="UPA00916">
    <property type="reaction ID" value="UER00889"/>
</dbReference>
<feature type="binding site" evidence="12">
    <location>
        <begin position="238"/>
        <end position="239"/>
    </location>
    <ligand>
        <name>ATP</name>
        <dbReference type="ChEBI" id="CHEBI:30616"/>
    </ligand>
</feature>
<comment type="pathway">
    <text evidence="12">Carbohydrate metabolism; D-ribose degradation; D-ribose 5-phosphate from beta-D-ribopyranose: step 2/2.</text>
</comment>
<dbReference type="PROSITE" id="PS00584">
    <property type="entry name" value="PFKB_KINASES_2"/>
    <property type="match status" value="1"/>
</dbReference>
<dbReference type="SUPFAM" id="SSF53613">
    <property type="entry name" value="Ribokinase-like"/>
    <property type="match status" value="1"/>
</dbReference>
<dbReference type="PROSITE" id="PS00583">
    <property type="entry name" value="PFKB_KINASES_1"/>
    <property type="match status" value="1"/>
</dbReference>
<evidence type="ECO:0000256" key="1">
    <source>
        <dbReference type="ARBA" id="ARBA00005380"/>
    </source>
</evidence>
<evidence type="ECO:0000256" key="8">
    <source>
        <dbReference type="ARBA" id="ARBA00022840"/>
    </source>
</evidence>
<evidence type="ECO:0000256" key="9">
    <source>
        <dbReference type="ARBA" id="ARBA00022842"/>
    </source>
</evidence>
<feature type="binding site" evidence="12">
    <location>
        <position position="269"/>
    </location>
    <ligand>
        <name>K(+)</name>
        <dbReference type="ChEBI" id="CHEBI:29103"/>
    </ligand>
</feature>
<keyword evidence="12" id="KW-0963">Cytoplasm</keyword>
<keyword evidence="11 12" id="KW-0119">Carbohydrate metabolism</keyword>
<feature type="binding site" evidence="12">
    <location>
        <position position="183"/>
    </location>
    <ligand>
        <name>ATP</name>
        <dbReference type="ChEBI" id="CHEBI:30616"/>
    </ligand>
</feature>
<comment type="function">
    <text evidence="12">Catalyzes the phosphorylation of ribose at O-5 in a reaction requiring ATP and magnesium. The resulting D-ribose-5-phosphate can then be used either for sythesis of nucleotides, histidine, and tryptophan, or as a component of the pentose phosphate pathway.</text>
</comment>
<reference evidence="14 15" key="1">
    <citation type="journal article" date="2012" name="BMC Genomics">
        <title>Comparative genomics of Brachyspira pilosicoli strains: genome rearrangements, reductions and correlation of genetic compliment with phenotypic diversity.</title>
        <authorList>
            <person name="Mappley L.J."/>
            <person name="Black M.L."/>
            <person name="Abuoun M."/>
            <person name="Darby A.C."/>
            <person name="Woodward M.J."/>
            <person name="Parkhill J."/>
            <person name="Turner A.K."/>
            <person name="Bellgard M.I."/>
            <person name="La T."/>
            <person name="Phillips N.D."/>
            <person name="La Ragione R.M."/>
            <person name="Hampson D.J."/>
        </authorList>
    </citation>
    <scope>NUCLEOTIDE SEQUENCE [LARGE SCALE GENOMIC DNA]</scope>
    <source>
        <strain evidence="14">B2904</strain>
    </source>
</reference>
<dbReference type="InterPro" id="IPR029056">
    <property type="entry name" value="Ribokinase-like"/>
</dbReference>
<name>J9USA8_BRAPL</name>
<comment type="similarity">
    <text evidence="12">Belongs to the carbohydrate kinase PfkB family. Ribokinase subfamily.</text>
</comment>
<dbReference type="AlphaFoldDB" id="J9USA8"/>
<dbReference type="InterPro" id="IPR011877">
    <property type="entry name" value="Ribokinase"/>
</dbReference>
<proteinExistence type="inferred from homology"/>
<comment type="subunit">
    <text evidence="12">Homodimer.</text>
</comment>
<dbReference type="GO" id="GO:0046872">
    <property type="term" value="F:metal ion binding"/>
    <property type="evidence" value="ECO:0007669"/>
    <property type="project" value="UniProtKB-KW"/>
</dbReference>
<dbReference type="Pfam" id="PF00294">
    <property type="entry name" value="PfkB"/>
    <property type="match status" value="1"/>
</dbReference>
<dbReference type="PANTHER" id="PTHR10584">
    <property type="entry name" value="SUGAR KINASE"/>
    <property type="match status" value="1"/>
</dbReference>
<comment type="catalytic activity">
    <reaction evidence="12">
        <text>D-ribose + ATP = D-ribose 5-phosphate + ADP + H(+)</text>
        <dbReference type="Rhea" id="RHEA:13697"/>
        <dbReference type="ChEBI" id="CHEBI:15378"/>
        <dbReference type="ChEBI" id="CHEBI:30616"/>
        <dbReference type="ChEBI" id="CHEBI:47013"/>
        <dbReference type="ChEBI" id="CHEBI:78346"/>
        <dbReference type="ChEBI" id="CHEBI:456216"/>
        <dbReference type="EC" id="2.7.1.15"/>
    </reaction>
</comment>
<feature type="binding site" evidence="12">
    <location>
        <position position="235"/>
    </location>
    <ligand>
        <name>K(+)</name>
        <dbReference type="ChEBI" id="CHEBI:29103"/>
    </ligand>
</feature>
<keyword evidence="8 12" id="KW-0067">ATP-binding</keyword>
<dbReference type="PRINTS" id="PR00990">
    <property type="entry name" value="RIBOKINASE"/>
</dbReference>
<dbReference type="GO" id="GO:0019303">
    <property type="term" value="P:D-ribose catabolic process"/>
    <property type="evidence" value="ECO:0007669"/>
    <property type="project" value="UniProtKB-UniRule"/>
</dbReference>
<evidence type="ECO:0000313" key="14">
    <source>
        <dbReference type="EMBL" id="AFR71725.1"/>
    </source>
</evidence>
<comment type="similarity">
    <text evidence="1">Belongs to the carbohydrate kinase pfkB family.</text>
</comment>
<feature type="active site" description="Proton acceptor" evidence="12">
    <location>
        <position position="239"/>
    </location>
</feature>
<dbReference type="CDD" id="cd01174">
    <property type="entry name" value="ribokinase"/>
    <property type="match status" value="1"/>
</dbReference>
<feature type="binding site" evidence="12">
    <location>
        <position position="139"/>
    </location>
    <ligand>
        <name>substrate</name>
    </ligand>
</feature>
<keyword evidence="5 12" id="KW-0479">Metal-binding</keyword>
<evidence type="ECO:0000256" key="6">
    <source>
        <dbReference type="ARBA" id="ARBA00022741"/>
    </source>
</evidence>
<keyword evidence="10 12" id="KW-0630">Potassium</keyword>
<comment type="cofactor">
    <cofactor evidence="12">
        <name>Mg(2+)</name>
        <dbReference type="ChEBI" id="CHEBI:18420"/>
    </cofactor>
    <text evidence="12">Requires a divalent cation, most likely magnesium in vivo, as an electrophilic catalyst to aid phosphoryl group transfer. It is the chelate of the metal and the nucleotide that is the actual substrate.</text>
</comment>
<feature type="binding site" evidence="12">
    <location>
        <position position="278"/>
    </location>
    <ligand>
        <name>K(+)</name>
        <dbReference type="ChEBI" id="CHEBI:29103"/>
    </ligand>
</feature>
<sequence>MSKSILVIGSINKDLVVNTLRFPKEGETILGNNFYTTNGGKGANQACAIGKLGGNVAMLGAIGNDNFGKDLSNALYSNNVNIDNLLMKNDVSTGIAVITVTNDGANHIIVAQGANALITKDDIKEKLIASFDIIVMQLEIPLEIVKYAASIAKKLSKTVVLNPSPAVKLDKDFLSCVDILIPNETEIDIIGGVDYVLECGVKNIILTLGADGCELITKQNRKHFDAYKVNVVDTTAAGDSFLGGVVRMIADDKTIEEAIEFATKVSNITVTRKGAIDSIPTYNEVIDNY</sequence>
<dbReference type="HOGENOM" id="CLU_027634_2_0_12"/>
<accession>J9USA8</accession>
<dbReference type="GO" id="GO:0005524">
    <property type="term" value="F:ATP binding"/>
    <property type="evidence" value="ECO:0007669"/>
    <property type="project" value="UniProtKB-UniRule"/>
</dbReference>
<keyword evidence="9 12" id="KW-0460">Magnesium</keyword>
<feature type="domain" description="Carbohydrate kinase PfkB" evidence="13">
    <location>
        <begin position="3"/>
        <end position="281"/>
    </location>
</feature>
<keyword evidence="7 12" id="KW-0418">Kinase</keyword>
<protein>
    <recommendedName>
        <fullName evidence="3 12">Ribokinase</fullName>
        <shortName evidence="12">RK</shortName>
        <ecNumber evidence="2 12">2.7.1.15</ecNumber>
    </recommendedName>
</protein>
<dbReference type="InterPro" id="IPR011611">
    <property type="entry name" value="PfkB_dom"/>
</dbReference>
<feature type="binding site" evidence="12">
    <location>
        <position position="272"/>
    </location>
    <ligand>
        <name>K(+)</name>
        <dbReference type="ChEBI" id="CHEBI:29103"/>
    </ligand>
</feature>
<comment type="caution">
    <text evidence="12">Lacks conserved residue(s) required for the propagation of feature annotation.</text>
</comment>
<feature type="binding site" evidence="12">
    <location>
        <begin position="12"/>
        <end position="14"/>
    </location>
    <ligand>
        <name>substrate</name>
    </ligand>
</feature>
<evidence type="ECO:0000256" key="5">
    <source>
        <dbReference type="ARBA" id="ARBA00022723"/>
    </source>
</evidence>
<feature type="binding site" evidence="12">
    <location>
        <begin position="207"/>
        <end position="212"/>
    </location>
    <ligand>
        <name>ATP</name>
        <dbReference type="ChEBI" id="CHEBI:30616"/>
    </ligand>
</feature>
<dbReference type="KEGG" id="bpj:B2904_orf2397"/>
<dbReference type="InterPro" id="IPR002173">
    <property type="entry name" value="Carboh/pur_kinase_PfkB_CS"/>
</dbReference>
<dbReference type="NCBIfam" id="TIGR02152">
    <property type="entry name" value="D_ribokin_bact"/>
    <property type="match status" value="1"/>
</dbReference>
<evidence type="ECO:0000256" key="3">
    <source>
        <dbReference type="ARBA" id="ARBA00016943"/>
    </source>
</evidence>
<dbReference type="PATRIC" id="fig|1133568.3.peg.2401"/>
<dbReference type="HAMAP" id="MF_01987">
    <property type="entry name" value="Ribokinase"/>
    <property type="match status" value="1"/>
</dbReference>
<evidence type="ECO:0000256" key="7">
    <source>
        <dbReference type="ARBA" id="ARBA00022777"/>
    </source>
</evidence>
<feature type="binding site" evidence="12">
    <location>
        <position position="233"/>
    </location>
    <ligand>
        <name>K(+)</name>
        <dbReference type="ChEBI" id="CHEBI:29103"/>
    </ligand>
</feature>
<comment type="subcellular location">
    <subcellularLocation>
        <location evidence="12">Cytoplasm</location>
    </subcellularLocation>
</comment>
<dbReference type="PANTHER" id="PTHR10584:SF166">
    <property type="entry name" value="RIBOKINASE"/>
    <property type="match status" value="1"/>
</dbReference>
<dbReference type="InterPro" id="IPR002139">
    <property type="entry name" value="Ribo/fructo_kinase"/>
</dbReference>
<evidence type="ECO:0000256" key="2">
    <source>
        <dbReference type="ARBA" id="ARBA00012035"/>
    </source>
</evidence>
<dbReference type="RefSeq" id="WP_014936744.1">
    <property type="nucleotide sequence ID" value="NC_018607.1"/>
</dbReference>
<dbReference type="EMBL" id="CP003490">
    <property type="protein sequence ID" value="AFR71725.1"/>
    <property type="molecule type" value="Genomic_DNA"/>
</dbReference>
<evidence type="ECO:0000256" key="12">
    <source>
        <dbReference type="HAMAP-Rule" id="MF_01987"/>
    </source>
</evidence>
<keyword evidence="4 12" id="KW-0808">Transferase</keyword>
<comment type="activity regulation">
    <text evidence="12">Activated by a monovalent cation that binds near, but not in, the active site. The most likely occupant of the site in vivo is potassium. Ion binding induces a conformational change that may alter substrate affinity.</text>
</comment>
<evidence type="ECO:0000256" key="10">
    <source>
        <dbReference type="ARBA" id="ARBA00022958"/>
    </source>
</evidence>
<dbReference type="EC" id="2.7.1.15" evidence="2 12"/>
<keyword evidence="6 12" id="KW-0547">Nucleotide-binding</keyword>
<evidence type="ECO:0000256" key="4">
    <source>
        <dbReference type="ARBA" id="ARBA00022679"/>
    </source>
</evidence>
<evidence type="ECO:0000259" key="13">
    <source>
        <dbReference type="Pfam" id="PF00294"/>
    </source>
</evidence>
<feature type="binding site" evidence="12">
    <location>
        <begin position="40"/>
        <end position="44"/>
    </location>
    <ligand>
        <name>substrate</name>
    </ligand>
</feature>
<dbReference type="Gene3D" id="3.40.1190.20">
    <property type="match status" value="1"/>
</dbReference>
<evidence type="ECO:0000313" key="15">
    <source>
        <dbReference type="Proteomes" id="UP000007346"/>
    </source>
</evidence>
<dbReference type="Proteomes" id="UP000007346">
    <property type="component" value="Chromosome"/>
</dbReference>
<feature type="binding site" evidence="12">
    <location>
        <position position="274"/>
    </location>
    <ligand>
        <name>K(+)</name>
        <dbReference type="ChEBI" id="CHEBI:29103"/>
    </ligand>
</feature>